<feature type="compositionally biased region" description="Polar residues" evidence="1">
    <location>
        <begin position="112"/>
        <end position="169"/>
    </location>
</feature>
<organism evidence="2 3">
    <name type="scientific">Mytilus edulis</name>
    <name type="common">Blue mussel</name>
    <dbReference type="NCBI Taxonomy" id="6550"/>
    <lineage>
        <taxon>Eukaryota</taxon>
        <taxon>Metazoa</taxon>
        <taxon>Spiralia</taxon>
        <taxon>Lophotrochozoa</taxon>
        <taxon>Mollusca</taxon>
        <taxon>Bivalvia</taxon>
        <taxon>Autobranchia</taxon>
        <taxon>Pteriomorphia</taxon>
        <taxon>Mytilida</taxon>
        <taxon>Mytiloidea</taxon>
        <taxon>Mytilidae</taxon>
        <taxon>Mytilinae</taxon>
        <taxon>Mytilus</taxon>
    </lineage>
</organism>
<reference evidence="2" key="1">
    <citation type="submission" date="2021-03" db="EMBL/GenBank/DDBJ databases">
        <authorList>
            <person name="Bekaert M."/>
        </authorList>
    </citation>
    <scope>NUCLEOTIDE SEQUENCE</scope>
</reference>
<feature type="region of interest" description="Disordered" evidence="1">
    <location>
        <begin position="1"/>
        <end position="31"/>
    </location>
</feature>
<protein>
    <submittedName>
        <fullName evidence="2">Uncharacterized protein</fullName>
    </submittedName>
</protein>
<accession>A0A8S3QY13</accession>
<proteinExistence type="predicted"/>
<feature type="region of interest" description="Disordered" evidence="1">
    <location>
        <begin position="112"/>
        <end position="178"/>
    </location>
</feature>
<gene>
    <name evidence="2" type="ORF">MEDL_16631</name>
</gene>
<evidence type="ECO:0000313" key="3">
    <source>
        <dbReference type="Proteomes" id="UP000683360"/>
    </source>
</evidence>
<sequence length="394" mass="42899">MRTHDSIWDLPTPTTTSTPTVPTPMPEPAVDQSPYRTALLTLPIRTPTPTPAPTSSGIEVIEEWPALPGVCYLVSSLINTSSTSNTVHVPTITPSSVPVSTISPNLVCVAPTSTSTSNRLPTSTSTSNRVPTSTSTSNRLPTSTSTSHRLPTSTSTSNRLPTSTSTSNRLPTSTPTSNRLSTSLLLLTAFTSPVTTTPIANTRLFGGGVTVYSITDHLHQSAIVDILTDPDTSRTSDMPPAKPKGNEVYLIGSDNHDDWKCDQYQWLHYGSKSVTINSVVLEKKFYKIRLPGSKGQTEGRGRNRAVGSLQFKRTAYNFKDNRNLVLVHYEGDETVYTPLSHGNVKNKMNPPEFIRTAPSVLQTIEKEVSSGEKNRMCIEITLQILIFLVSNKVF</sequence>
<dbReference type="EMBL" id="CAJPWZ010000875">
    <property type="protein sequence ID" value="CAG2202020.1"/>
    <property type="molecule type" value="Genomic_DNA"/>
</dbReference>
<comment type="caution">
    <text evidence="2">The sequence shown here is derived from an EMBL/GenBank/DDBJ whole genome shotgun (WGS) entry which is preliminary data.</text>
</comment>
<evidence type="ECO:0000313" key="2">
    <source>
        <dbReference type="EMBL" id="CAG2202020.1"/>
    </source>
</evidence>
<feature type="compositionally biased region" description="Low complexity" evidence="1">
    <location>
        <begin position="11"/>
        <end position="20"/>
    </location>
</feature>
<evidence type="ECO:0000256" key="1">
    <source>
        <dbReference type="SAM" id="MobiDB-lite"/>
    </source>
</evidence>
<dbReference type="Proteomes" id="UP000683360">
    <property type="component" value="Unassembled WGS sequence"/>
</dbReference>
<dbReference type="OrthoDB" id="6099896at2759"/>
<dbReference type="AlphaFoldDB" id="A0A8S3QY13"/>
<keyword evidence="3" id="KW-1185">Reference proteome</keyword>
<name>A0A8S3QY13_MYTED</name>